<accession>A0ABU3NUZ2</accession>
<proteinExistence type="predicted"/>
<evidence type="ECO:0000313" key="3">
    <source>
        <dbReference type="Proteomes" id="UP001254848"/>
    </source>
</evidence>
<evidence type="ECO:0000256" key="1">
    <source>
        <dbReference type="SAM" id="Coils"/>
    </source>
</evidence>
<keyword evidence="1" id="KW-0175">Coiled coil</keyword>
<dbReference type="Proteomes" id="UP001254848">
    <property type="component" value="Unassembled WGS sequence"/>
</dbReference>
<gene>
    <name evidence="2" type="ORF">Q4T40_05165</name>
</gene>
<dbReference type="RefSeq" id="WP_413779165.1">
    <property type="nucleotide sequence ID" value="NZ_JAUOZS010000001.1"/>
</dbReference>
<feature type="coiled-coil region" evidence="1">
    <location>
        <begin position="58"/>
        <end position="85"/>
    </location>
</feature>
<evidence type="ECO:0000313" key="2">
    <source>
        <dbReference type="EMBL" id="MDT8900629.1"/>
    </source>
</evidence>
<reference evidence="2 3" key="1">
    <citation type="submission" date="2023-07" db="EMBL/GenBank/DDBJ databases">
        <title>The novel representative of Negativicutes class, Anaeroselena agilis gen. nov. sp. nov.</title>
        <authorList>
            <person name="Prokofeva M.I."/>
            <person name="Elcheninov A.G."/>
            <person name="Klyukina A."/>
            <person name="Kublanov I.V."/>
            <person name="Frolov E.N."/>
            <person name="Podosokorskaya O.A."/>
        </authorList>
    </citation>
    <scope>NUCLEOTIDE SEQUENCE [LARGE SCALE GENOMIC DNA]</scope>
    <source>
        <strain evidence="2 3">4137-cl</strain>
    </source>
</reference>
<organism evidence="2 3">
    <name type="scientific">Anaeroselena agilis</name>
    <dbReference type="NCBI Taxonomy" id="3063788"/>
    <lineage>
        <taxon>Bacteria</taxon>
        <taxon>Bacillati</taxon>
        <taxon>Bacillota</taxon>
        <taxon>Negativicutes</taxon>
        <taxon>Acetonemataceae</taxon>
        <taxon>Anaeroselena</taxon>
    </lineage>
</organism>
<protein>
    <submittedName>
        <fullName evidence="2">Uncharacterized protein</fullName>
    </submittedName>
</protein>
<dbReference type="EMBL" id="JAUOZS010000001">
    <property type="protein sequence ID" value="MDT8900629.1"/>
    <property type="molecule type" value="Genomic_DNA"/>
</dbReference>
<comment type="caution">
    <text evidence="2">The sequence shown here is derived from an EMBL/GenBank/DDBJ whole genome shotgun (WGS) entry which is preliminary data.</text>
</comment>
<sequence>MKSMRTLEVIEAVSAGIVEIAQAVADSVQKAVKATTKFRFKKMRSMMNDQIKCRRQRMTQIELEYLKLEGEMGRLEDAAAGYQEKYLNSK</sequence>
<keyword evidence="3" id="KW-1185">Reference proteome</keyword>
<name>A0ABU3NUZ2_9FIRM</name>